<reference evidence="1 2" key="1">
    <citation type="journal article" date="2012" name="Environ. Microbiol.">
        <title>The genome sequence of Desulfatibacillum alkenivorans AK-01: a blueprint for anaerobic alkane oxidation.</title>
        <authorList>
            <person name="Callaghan A.V."/>
            <person name="Morris B.E."/>
            <person name="Pereira I.A."/>
            <person name="McInerney M.J."/>
            <person name="Austin R.N."/>
            <person name="Groves J.T."/>
            <person name="Kukor J.J."/>
            <person name="Suflita J.M."/>
            <person name="Young L.Y."/>
            <person name="Zylstra G.J."/>
            <person name="Wawrik B."/>
        </authorList>
    </citation>
    <scope>NUCLEOTIDE SEQUENCE [LARGE SCALE GENOMIC DNA]</scope>
    <source>
        <strain evidence="1 2">AK-01</strain>
    </source>
</reference>
<evidence type="ECO:0008006" key="3">
    <source>
        <dbReference type="Google" id="ProtNLM"/>
    </source>
</evidence>
<dbReference type="SUPFAM" id="SSF52540">
    <property type="entry name" value="P-loop containing nucleoside triphosphate hydrolases"/>
    <property type="match status" value="1"/>
</dbReference>
<proteinExistence type="predicted"/>
<dbReference type="Proteomes" id="UP000000739">
    <property type="component" value="Chromosome"/>
</dbReference>
<evidence type="ECO:0000313" key="1">
    <source>
        <dbReference type="EMBL" id="ACL01718.1"/>
    </source>
</evidence>
<name>B8FFM4_DESAL</name>
<dbReference type="KEGG" id="dal:Dalk_0008"/>
<gene>
    <name evidence="1" type="ordered locus">Dalk_0008</name>
</gene>
<evidence type="ECO:0000313" key="2">
    <source>
        <dbReference type="Proteomes" id="UP000000739"/>
    </source>
</evidence>
<dbReference type="RefSeq" id="WP_012609158.1">
    <property type="nucleotide sequence ID" value="NC_011768.1"/>
</dbReference>
<dbReference type="Gene3D" id="3.40.50.300">
    <property type="entry name" value="P-loop containing nucleotide triphosphate hydrolases"/>
    <property type="match status" value="1"/>
</dbReference>
<accession>B8FFM4</accession>
<dbReference type="InterPro" id="IPR027417">
    <property type="entry name" value="P-loop_NTPase"/>
</dbReference>
<dbReference type="eggNOG" id="COG3551">
    <property type="taxonomic scope" value="Bacteria"/>
</dbReference>
<dbReference type="AlphaFoldDB" id="B8FFM4"/>
<keyword evidence="2" id="KW-1185">Reference proteome</keyword>
<sequence>MKSRAVAILGMHRCGTSMAARVVNLLGAYLGQEEDLMGPASDNEAGFWERWDLMEFHDKVLQSMGRTWDDPSPTPDWGALPQARSLERELAAKIKDVFSGQALWAFKDPRACLLLPLWKNALSALNIGLQTLIIVRNPMEAIGSLARRNGYSREKCCALWDLHYRQVLDHLGETPHVIVLLEELCKAPAVQIEKLASALEIGVDEKTIENAARSIRPDLIHNHSKGKYRLPAQMEETYGRLRKKALSLK</sequence>
<organism evidence="1 2">
    <name type="scientific">Desulfatibacillum aliphaticivorans</name>
    <dbReference type="NCBI Taxonomy" id="218208"/>
    <lineage>
        <taxon>Bacteria</taxon>
        <taxon>Pseudomonadati</taxon>
        <taxon>Thermodesulfobacteriota</taxon>
        <taxon>Desulfobacteria</taxon>
        <taxon>Desulfobacterales</taxon>
        <taxon>Desulfatibacillaceae</taxon>
        <taxon>Desulfatibacillum</taxon>
    </lineage>
</organism>
<dbReference type="EMBL" id="CP001322">
    <property type="protein sequence ID" value="ACL01718.1"/>
    <property type="molecule type" value="Genomic_DNA"/>
</dbReference>
<dbReference type="HOGENOM" id="CLU_081787_0_0_7"/>
<protein>
    <recommendedName>
        <fullName evidence="3">Sulfotransferase family protein</fullName>
    </recommendedName>
</protein>